<keyword evidence="3" id="KW-1185">Reference proteome</keyword>
<comment type="caution">
    <text evidence="2">The sequence shown here is derived from an EMBL/GenBank/DDBJ whole genome shotgun (WGS) entry which is preliminary data.</text>
</comment>
<evidence type="ECO:0008006" key="4">
    <source>
        <dbReference type="Google" id="ProtNLM"/>
    </source>
</evidence>
<gene>
    <name evidence="2" type="ORF">Vqi01_47160</name>
</gene>
<evidence type="ECO:0000313" key="2">
    <source>
        <dbReference type="EMBL" id="GIJ29554.1"/>
    </source>
</evidence>
<sequence>MTREVEPALRDVLAEEADMLTPPANPWPRFAERNAAHRRARRVRVGVVAGFLAAVVGIQTNVIPLPGWVPGIAVAAPSSTLAHGPTRGSLAADEEWLSGVRRQVTDRPDPDGLWKVVNRDAIRVVYADEVPGNRLALVLVPLRLGLITTWNLILFEGPPGASPGDMIEVANDHVDIPVWTRMTGDATNGGTAVVIGPPGSTIAISSGYTYSPEGTVQHRQLATAVNDGVGVASVPASPDYPVVTTRVTSNGKLTYEGPVHGGWTPDPNLHASPEATDAMLAAAARNARGPALDRAILARFVNHALSDSRLSARDVALRLHWSGTVNGQPAALFMIQPEGGGVLAYVMHGDTTRLQKDLRLLLPADGADQRPIAWRMHAEGLETRTNQVMVVAPSNAATVAITIDGGAPIPVTLDASGYGTTEVPPSEPATVTAFAADGTTLASTPVPQFETDTGGLPGDSPQTRIVE</sequence>
<accession>A0ABQ4JGA6</accession>
<proteinExistence type="predicted"/>
<evidence type="ECO:0000256" key="1">
    <source>
        <dbReference type="SAM" id="MobiDB-lite"/>
    </source>
</evidence>
<organism evidence="2 3">
    <name type="scientific">Micromonospora qiuiae</name>
    <dbReference type="NCBI Taxonomy" id="502268"/>
    <lineage>
        <taxon>Bacteria</taxon>
        <taxon>Bacillati</taxon>
        <taxon>Actinomycetota</taxon>
        <taxon>Actinomycetes</taxon>
        <taxon>Micromonosporales</taxon>
        <taxon>Micromonosporaceae</taxon>
        <taxon>Micromonospora</taxon>
    </lineage>
</organism>
<evidence type="ECO:0000313" key="3">
    <source>
        <dbReference type="Proteomes" id="UP000653076"/>
    </source>
</evidence>
<dbReference type="Proteomes" id="UP000653076">
    <property type="component" value="Unassembled WGS sequence"/>
</dbReference>
<protein>
    <recommendedName>
        <fullName evidence="4">Type VII secretion protein EccB</fullName>
    </recommendedName>
</protein>
<feature type="region of interest" description="Disordered" evidence="1">
    <location>
        <begin position="443"/>
        <end position="467"/>
    </location>
</feature>
<reference evidence="2 3" key="1">
    <citation type="submission" date="2021-01" db="EMBL/GenBank/DDBJ databases">
        <title>Whole genome shotgun sequence of Verrucosispora qiuiae NBRC 106684.</title>
        <authorList>
            <person name="Komaki H."/>
            <person name="Tamura T."/>
        </authorList>
    </citation>
    <scope>NUCLEOTIDE SEQUENCE [LARGE SCALE GENOMIC DNA]</scope>
    <source>
        <strain evidence="2 3">NBRC 106684</strain>
    </source>
</reference>
<dbReference type="EMBL" id="BOPC01000075">
    <property type="protein sequence ID" value="GIJ29554.1"/>
    <property type="molecule type" value="Genomic_DNA"/>
</dbReference>
<name>A0ABQ4JGA6_9ACTN</name>